<dbReference type="InterPro" id="IPR000182">
    <property type="entry name" value="GNAT_dom"/>
</dbReference>
<gene>
    <name evidence="2" type="ORF">D5S19_27505</name>
</gene>
<dbReference type="Gene3D" id="3.40.630.30">
    <property type="match status" value="1"/>
</dbReference>
<dbReference type="SUPFAM" id="SSF55729">
    <property type="entry name" value="Acyl-CoA N-acyltransferases (Nat)"/>
    <property type="match status" value="1"/>
</dbReference>
<dbReference type="Pfam" id="PF00583">
    <property type="entry name" value="Acetyltransf_1"/>
    <property type="match status" value="1"/>
</dbReference>
<proteinExistence type="predicted"/>
<sequence>MPDAARLLAAYDHELRAAELTTAEPGTRLSTDGPLTRIIGGRRGFVAGPPDLGLHGEALAALIARQCAFFAARGEEFEWKTRGHDRPVELPERLLAAGFTAEPTETVLVAPLDAITPSAPPAGDALVREAHGTDDLLRIASLTAHVFGHDEAAVAADLLARARADDGTTTHVVAEADGRVVSAARLELVPGTGFAGLWGGATLPGWRGRGLYRAVVTHRVTVARAHDVRYLLVDALPPSRPILERLGFLAITTTTPYTYSPVRGARQLSRRGGSRTA</sequence>
<dbReference type="OrthoDB" id="164800at2"/>
<name>A0A419HQ68_9PSEU</name>
<evidence type="ECO:0000313" key="2">
    <source>
        <dbReference type="EMBL" id="RJQ78593.1"/>
    </source>
</evidence>
<protein>
    <submittedName>
        <fullName evidence="2">GNAT family N-acetyltransferase</fullName>
    </submittedName>
</protein>
<organism evidence="2 3">
    <name type="scientific">Amycolatopsis panacis</name>
    <dbReference type="NCBI Taxonomy" id="2340917"/>
    <lineage>
        <taxon>Bacteria</taxon>
        <taxon>Bacillati</taxon>
        <taxon>Actinomycetota</taxon>
        <taxon>Actinomycetes</taxon>
        <taxon>Pseudonocardiales</taxon>
        <taxon>Pseudonocardiaceae</taxon>
        <taxon>Amycolatopsis</taxon>
    </lineage>
</organism>
<dbReference type="EMBL" id="QZFV01000129">
    <property type="protein sequence ID" value="RJQ78593.1"/>
    <property type="molecule type" value="Genomic_DNA"/>
</dbReference>
<keyword evidence="2" id="KW-0808">Transferase</keyword>
<dbReference type="CDD" id="cd04301">
    <property type="entry name" value="NAT_SF"/>
    <property type="match status" value="1"/>
</dbReference>
<dbReference type="InterPro" id="IPR016181">
    <property type="entry name" value="Acyl_CoA_acyltransferase"/>
</dbReference>
<dbReference type="GO" id="GO:0016747">
    <property type="term" value="F:acyltransferase activity, transferring groups other than amino-acyl groups"/>
    <property type="evidence" value="ECO:0007669"/>
    <property type="project" value="InterPro"/>
</dbReference>
<dbReference type="RefSeq" id="WP_120026288.1">
    <property type="nucleotide sequence ID" value="NZ_QZFV01000129.1"/>
</dbReference>
<keyword evidence="3" id="KW-1185">Reference proteome</keyword>
<dbReference type="PROSITE" id="PS51186">
    <property type="entry name" value="GNAT"/>
    <property type="match status" value="1"/>
</dbReference>
<accession>A0A419HQ68</accession>
<comment type="caution">
    <text evidence="2">The sequence shown here is derived from an EMBL/GenBank/DDBJ whole genome shotgun (WGS) entry which is preliminary data.</text>
</comment>
<feature type="domain" description="N-acetyltransferase" evidence="1">
    <location>
        <begin position="125"/>
        <end position="269"/>
    </location>
</feature>
<dbReference type="AlphaFoldDB" id="A0A419HQ68"/>
<dbReference type="Proteomes" id="UP000285112">
    <property type="component" value="Unassembled WGS sequence"/>
</dbReference>
<reference evidence="2 3" key="1">
    <citation type="submission" date="2018-09" db="EMBL/GenBank/DDBJ databases">
        <title>YIM PH 21725 draft genome.</title>
        <authorList>
            <person name="Miao C."/>
        </authorList>
    </citation>
    <scope>NUCLEOTIDE SEQUENCE [LARGE SCALE GENOMIC DNA]</scope>
    <source>
        <strain evidence="3">YIM PH21725</strain>
    </source>
</reference>
<evidence type="ECO:0000259" key="1">
    <source>
        <dbReference type="PROSITE" id="PS51186"/>
    </source>
</evidence>
<evidence type="ECO:0000313" key="3">
    <source>
        <dbReference type="Proteomes" id="UP000285112"/>
    </source>
</evidence>